<keyword evidence="3" id="KW-1185">Reference proteome</keyword>
<evidence type="ECO:0000313" key="3">
    <source>
        <dbReference type="Proteomes" id="UP000824166"/>
    </source>
</evidence>
<dbReference type="Proteomes" id="UP000824166">
    <property type="component" value="Unassembled WGS sequence"/>
</dbReference>
<keyword evidence="1" id="KW-0812">Transmembrane</keyword>
<evidence type="ECO:0000313" key="2">
    <source>
        <dbReference type="EMBL" id="MBU8867539.1"/>
    </source>
</evidence>
<comment type="caution">
    <text evidence="2">The sequence shown here is derived from an EMBL/GenBank/DDBJ whole genome shotgun (WGS) entry which is preliminary data.</text>
</comment>
<gene>
    <name evidence="2" type="ORF">KSW38_14705</name>
</gene>
<feature type="transmembrane region" description="Helical" evidence="1">
    <location>
        <begin position="62"/>
        <end position="85"/>
    </location>
</feature>
<reference evidence="2 3" key="1">
    <citation type="submission" date="2021-06" db="EMBL/GenBank/DDBJ databases">
        <authorList>
            <person name="Jeong J.W."/>
        </authorList>
    </citation>
    <scope>NUCLEOTIDE SEQUENCE [LARGE SCALE GENOMIC DNA]</scope>
    <source>
        <strain evidence="2 3">MMS21-TAE1-1</strain>
    </source>
</reference>
<proteinExistence type="predicted"/>
<evidence type="ECO:0000256" key="1">
    <source>
        <dbReference type="SAM" id="Phobius"/>
    </source>
</evidence>
<accession>A0ABS6I7E0</accession>
<organism evidence="2 3">
    <name type="scientific">Paenarthrobacter aromaticivorans</name>
    <dbReference type="NCBI Taxonomy" id="2849150"/>
    <lineage>
        <taxon>Bacteria</taxon>
        <taxon>Bacillati</taxon>
        <taxon>Actinomycetota</taxon>
        <taxon>Actinomycetes</taxon>
        <taxon>Micrococcales</taxon>
        <taxon>Micrococcaceae</taxon>
        <taxon>Paenarthrobacter</taxon>
    </lineage>
</organism>
<sequence length="92" mass="10287">MTLGLVFIGIGLVWLPIRKWIAHLQYRAALEMLGRHSAFSTSESHPDEHTESDEERVRGFEVLGVFFCSVLIVGGLLIVVLTLILRPPWSGT</sequence>
<protein>
    <submittedName>
        <fullName evidence="2">Uncharacterized protein</fullName>
    </submittedName>
</protein>
<keyword evidence="1" id="KW-0472">Membrane</keyword>
<dbReference type="EMBL" id="JAHOPC010000009">
    <property type="protein sequence ID" value="MBU8867539.1"/>
    <property type="molecule type" value="Genomic_DNA"/>
</dbReference>
<name>A0ABS6I7E0_9MICC</name>
<keyword evidence="1" id="KW-1133">Transmembrane helix</keyword>
<dbReference type="RefSeq" id="WP_216925670.1">
    <property type="nucleotide sequence ID" value="NZ_JAHOPC010000009.1"/>
</dbReference>